<protein>
    <recommendedName>
        <fullName evidence="6">Lipoprotein</fullName>
    </recommendedName>
</protein>
<evidence type="ECO:0000313" key="5">
    <source>
        <dbReference type="Proteomes" id="UP000326364"/>
    </source>
</evidence>
<evidence type="ECO:0008006" key="6">
    <source>
        <dbReference type="Google" id="ProtNLM"/>
    </source>
</evidence>
<keyword evidence="5" id="KW-1185">Reference proteome</keyword>
<dbReference type="EMBL" id="VYQB01000006">
    <property type="protein sequence ID" value="KAA9017524.1"/>
    <property type="molecule type" value="Genomic_DNA"/>
</dbReference>
<evidence type="ECO:0000313" key="3">
    <source>
        <dbReference type="EMBL" id="KAA9030115.1"/>
    </source>
</evidence>
<dbReference type="SUPFAM" id="SSF54427">
    <property type="entry name" value="NTF2-like"/>
    <property type="match status" value="1"/>
</dbReference>
<dbReference type="AlphaFoldDB" id="A0A5J5I2E4"/>
<dbReference type="InterPro" id="IPR032710">
    <property type="entry name" value="NTF2-like_dom_sf"/>
</dbReference>
<evidence type="ECO:0000313" key="2">
    <source>
        <dbReference type="EMBL" id="KAA9017524.1"/>
    </source>
</evidence>
<dbReference type="EMBL" id="VYQA01000006">
    <property type="protein sequence ID" value="KAA9030115.1"/>
    <property type="molecule type" value="Genomic_DNA"/>
</dbReference>
<dbReference type="RefSeq" id="WP_150425547.1">
    <property type="nucleotide sequence ID" value="NZ_VYQA01000006.1"/>
</dbReference>
<gene>
    <name evidence="3" type="ORF">F4U95_09895</name>
    <name evidence="2" type="ORF">F4U96_09950</name>
</gene>
<keyword evidence="1" id="KW-0732">Signal</keyword>
<evidence type="ECO:0000313" key="4">
    <source>
        <dbReference type="Proteomes" id="UP000325933"/>
    </source>
</evidence>
<name>A0A5J5I2E4_9SPHN</name>
<feature type="signal peptide" evidence="1">
    <location>
        <begin position="1"/>
        <end position="19"/>
    </location>
</feature>
<accession>A0A5J5I2E4</accession>
<dbReference type="PROSITE" id="PS51257">
    <property type="entry name" value="PROKAR_LIPOPROTEIN"/>
    <property type="match status" value="1"/>
</dbReference>
<comment type="caution">
    <text evidence="3">The sequence shown here is derived from an EMBL/GenBank/DDBJ whole genome shotgun (WGS) entry which is preliminary data.</text>
</comment>
<organism evidence="3 4">
    <name type="scientific">Sphingobium limneticum</name>
    <dbReference type="NCBI Taxonomy" id="1007511"/>
    <lineage>
        <taxon>Bacteria</taxon>
        <taxon>Pseudomonadati</taxon>
        <taxon>Pseudomonadota</taxon>
        <taxon>Alphaproteobacteria</taxon>
        <taxon>Sphingomonadales</taxon>
        <taxon>Sphingomonadaceae</taxon>
        <taxon>Sphingobium</taxon>
    </lineage>
</organism>
<reference evidence="4 5" key="1">
    <citation type="submission" date="2019-09" db="EMBL/GenBank/DDBJ databases">
        <authorList>
            <person name="Feng G."/>
        </authorList>
    </citation>
    <scope>NUCLEOTIDE SEQUENCE [LARGE SCALE GENOMIC DNA]</scope>
    <source>
        <strain evidence="3 4">KACC 19283</strain>
        <strain evidence="2 5">KACC 19284</strain>
    </source>
</reference>
<feature type="chain" id="PRO_5023860651" description="Lipoprotein" evidence="1">
    <location>
        <begin position="20"/>
        <end position="258"/>
    </location>
</feature>
<sequence>MRHAALSWMISGCALLALGACGGPSQPEHKADAVASANDAAPVAPSPVNAGAAQSPMPAPVAQDAEPLSCAADIGAAAAAKRVAVCRNVSPATRPPCNAANSCAMIEDEIARSCALFDGKGEPMQGCDPAPKSMAAAVAVVQRYYSAINARDYATAWAQWGEDGPPNQTLDKFQAGFAGTRSTRVTIGSKLAPGDGGAGSIYQTVPVTVDSQLLDGTRQRFVGDYVVRRVNDVDGATPAQLRWHIGQAKLKAVPAGWD</sequence>
<dbReference type="Proteomes" id="UP000326364">
    <property type="component" value="Unassembled WGS sequence"/>
</dbReference>
<proteinExistence type="predicted"/>
<dbReference type="Proteomes" id="UP000325933">
    <property type="component" value="Unassembled WGS sequence"/>
</dbReference>
<evidence type="ECO:0000256" key="1">
    <source>
        <dbReference type="SAM" id="SignalP"/>
    </source>
</evidence>